<protein>
    <submittedName>
        <fullName evidence="1">Uncharacterized protein</fullName>
    </submittedName>
</protein>
<gene>
    <name evidence="1" type="ORF">QFC21_004513</name>
</gene>
<evidence type="ECO:0000313" key="1">
    <source>
        <dbReference type="EMBL" id="KAJ9098184.1"/>
    </source>
</evidence>
<proteinExistence type="predicted"/>
<keyword evidence="2" id="KW-1185">Reference proteome</keyword>
<sequence>MPYGQMINHIRCEEVNWRTSWKWALPVFNLEIEAVRRAAAGGSAQGYNAEEPYEVLDIWRKKETYLRRLLVSVKLVNRPEILLALVLHLIEVKEHQRALDDLELYLISYPYILSASLHSYAGMLCFYLSQPTTTREFSRNLFDKDNDSSLSRETSSEMDDDTDDAVNSYKARSRPITAEDLQMDERMLRNASNHFTKALDTETDAQGLEQPQQEDDGYLRPLRIEDAFGRKGSKHGTAKVAQTFLDKIDSLLREHASDEEDDYDAPYRNLKPNIQTGDPEESVENDDAGDPVPIQLKEEQQHPTNSPPGTPSTVAGLMSEDDDVAQEAVPTRMHFTKDSRRNKRSQSPRDDLSDGSGSVYSEMSIG</sequence>
<dbReference type="Proteomes" id="UP001227268">
    <property type="component" value="Unassembled WGS sequence"/>
</dbReference>
<name>A0ACC2VFJ8_9TREE</name>
<dbReference type="EMBL" id="JASBWT010000015">
    <property type="protein sequence ID" value="KAJ9098184.1"/>
    <property type="molecule type" value="Genomic_DNA"/>
</dbReference>
<evidence type="ECO:0000313" key="2">
    <source>
        <dbReference type="Proteomes" id="UP001227268"/>
    </source>
</evidence>
<organism evidence="1 2">
    <name type="scientific">Naganishia friedmannii</name>
    <dbReference type="NCBI Taxonomy" id="89922"/>
    <lineage>
        <taxon>Eukaryota</taxon>
        <taxon>Fungi</taxon>
        <taxon>Dikarya</taxon>
        <taxon>Basidiomycota</taxon>
        <taxon>Agaricomycotina</taxon>
        <taxon>Tremellomycetes</taxon>
        <taxon>Filobasidiales</taxon>
        <taxon>Filobasidiaceae</taxon>
        <taxon>Naganishia</taxon>
    </lineage>
</organism>
<reference evidence="1" key="1">
    <citation type="submission" date="2023-04" db="EMBL/GenBank/DDBJ databases">
        <title>Draft Genome sequencing of Naganishia species isolated from polar environments using Oxford Nanopore Technology.</title>
        <authorList>
            <person name="Leo P."/>
            <person name="Venkateswaran K."/>
        </authorList>
    </citation>
    <scope>NUCLEOTIDE SEQUENCE</scope>
    <source>
        <strain evidence="1">MNA-CCFEE 5423</strain>
    </source>
</reference>
<accession>A0ACC2VFJ8</accession>
<comment type="caution">
    <text evidence="1">The sequence shown here is derived from an EMBL/GenBank/DDBJ whole genome shotgun (WGS) entry which is preliminary data.</text>
</comment>